<dbReference type="InterPro" id="IPR002401">
    <property type="entry name" value="Cyt_P450_E_grp-I"/>
</dbReference>
<keyword evidence="8" id="KW-0472">Membrane</keyword>
<keyword evidence="6" id="KW-0503">Monooxygenase</keyword>
<dbReference type="PRINTS" id="PR00463">
    <property type="entry name" value="EP450I"/>
</dbReference>
<evidence type="ECO:0000256" key="1">
    <source>
        <dbReference type="ARBA" id="ARBA00001971"/>
    </source>
</evidence>
<name>A0A9P0GL45_PHACE</name>
<keyword evidence="7" id="KW-0349">Heme</keyword>
<dbReference type="InterPro" id="IPR050182">
    <property type="entry name" value="Cytochrome_P450_fam2"/>
</dbReference>
<keyword evidence="4" id="KW-0560">Oxidoreductase</keyword>
<dbReference type="PANTHER" id="PTHR24300">
    <property type="entry name" value="CYTOCHROME P450 508A4-RELATED"/>
    <property type="match status" value="1"/>
</dbReference>
<dbReference type="GO" id="GO:0008395">
    <property type="term" value="F:steroid hydroxylase activity"/>
    <property type="evidence" value="ECO:0007669"/>
    <property type="project" value="TreeGrafter"/>
</dbReference>
<dbReference type="FunFam" id="1.10.630.10:FF:000036">
    <property type="entry name" value="CYtochrome P450 family"/>
    <property type="match status" value="1"/>
</dbReference>
<dbReference type="Proteomes" id="UP001153737">
    <property type="component" value="Chromosome 12"/>
</dbReference>
<proteinExistence type="inferred from homology"/>
<dbReference type="GO" id="GO:0005737">
    <property type="term" value="C:cytoplasm"/>
    <property type="evidence" value="ECO:0007669"/>
    <property type="project" value="TreeGrafter"/>
</dbReference>
<keyword evidence="10" id="KW-1185">Reference proteome</keyword>
<evidence type="ECO:0000256" key="8">
    <source>
        <dbReference type="SAM" id="Phobius"/>
    </source>
</evidence>
<dbReference type="GO" id="GO:0005506">
    <property type="term" value="F:iron ion binding"/>
    <property type="evidence" value="ECO:0007669"/>
    <property type="project" value="InterPro"/>
</dbReference>
<dbReference type="PANTHER" id="PTHR24300:SF403">
    <property type="entry name" value="CYTOCHROME P450 306A1"/>
    <property type="match status" value="1"/>
</dbReference>
<reference evidence="9" key="2">
    <citation type="submission" date="2022-10" db="EMBL/GenBank/DDBJ databases">
        <authorList>
            <consortium name="ENA_rothamsted_submissions"/>
            <consortium name="culmorum"/>
            <person name="King R."/>
        </authorList>
    </citation>
    <scope>NUCLEOTIDE SEQUENCE</scope>
</reference>
<keyword evidence="3 7" id="KW-0479">Metal-binding</keyword>
<dbReference type="GO" id="GO:0016712">
    <property type="term" value="F:oxidoreductase activity, acting on paired donors, with incorporation or reduction of molecular oxygen, reduced flavin or flavoprotein as one donor, and incorporation of one atom of oxygen"/>
    <property type="evidence" value="ECO:0007669"/>
    <property type="project" value="TreeGrafter"/>
</dbReference>
<evidence type="ECO:0000256" key="3">
    <source>
        <dbReference type="ARBA" id="ARBA00022723"/>
    </source>
</evidence>
<evidence type="ECO:0000256" key="4">
    <source>
        <dbReference type="ARBA" id="ARBA00023002"/>
    </source>
</evidence>
<dbReference type="Gene3D" id="1.10.630.10">
    <property type="entry name" value="Cytochrome P450"/>
    <property type="match status" value="1"/>
</dbReference>
<evidence type="ECO:0000313" key="10">
    <source>
        <dbReference type="Proteomes" id="UP001153737"/>
    </source>
</evidence>
<accession>A0A9P0GL45</accession>
<evidence type="ECO:0000256" key="7">
    <source>
        <dbReference type="PIRSR" id="PIRSR602401-1"/>
    </source>
</evidence>
<evidence type="ECO:0000256" key="2">
    <source>
        <dbReference type="ARBA" id="ARBA00010617"/>
    </source>
</evidence>
<protein>
    <recommendedName>
        <fullName evidence="11">Cytochrome P450</fullName>
    </recommendedName>
</protein>
<dbReference type="AlphaFoldDB" id="A0A9P0GL45"/>
<dbReference type="OrthoDB" id="1844152at2759"/>
<dbReference type="GO" id="GO:0006082">
    <property type="term" value="P:organic acid metabolic process"/>
    <property type="evidence" value="ECO:0007669"/>
    <property type="project" value="TreeGrafter"/>
</dbReference>
<reference evidence="9" key="1">
    <citation type="submission" date="2022-01" db="EMBL/GenBank/DDBJ databases">
        <authorList>
            <person name="King R."/>
        </authorList>
    </citation>
    <scope>NUCLEOTIDE SEQUENCE</scope>
</reference>
<dbReference type="GO" id="GO:0006805">
    <property type="term" value="P:xenobiotic metabolic process"/>
    <property type="evidence" value="ECO:0007669"/>
    <property type="project" value="TreeGrafter"/>
</dbReference>
<gene>
    <name evidence="9" type="ORF">PHAECO_LOCUS3274</name>
</gene>
<comment type="similarity">
    <text evidence="2">Belongs to the cytochrome P450 family.</text>
</comment>
<evidence type="ECO:0000256" key="5">
    <source>
        <dbReference type="ARBA" id="ARBA00023004"/>
    </source>
</evidence>
<organism evidence="9 10">
    <name type="scientific">Phaedon cochleariae</name>
    <name type="common">Mustard beetle</name>
    <dbReference type="NCBI Taxonomy" id="80249"/>
    <lineage>
        <taxon>Eukaryota</taxon>
        <taxon>Metazoa</taxon>
        <taxon>Ecdysozoa</taxon>
        <taxon>Arthropoda</taxon>
        <taxon>Hexapoda</taxon>
        <taxon>Insecta</taxon>
        <taxon>Pterygota</taxon>
        <taxon>Neoptera</taxon>
        <taxon>Endopterygota</taxon>
        <taxon>Coleoptera</taxon>
        <taxon>Polyphaga</taxon>
        <taxon>Cucujiformia</taxon>
        <taxon>Chrysomeloidea</taxon>
        <taxon>Chrysomelidae</taxon>
        <taxon>Chrysomelinae</taxon>
        <taxon>Chrysomelini</taxon>
        <taxon>Phaedon</taxon>
    </lineage>
</organism>
<comment type="cofactor">
    <cofactor evidence="1 7">
        <name>heme</name>
        <dbReference type="ChEBI" id="CHEBI:30413"/>
    </cofactor>
</comment>
<dbReference type="EMBL" id="OU896718">
    <property type="protein sequence ID" value="CAH1118929.1"/>
    <property type="molecule type" value="Genomic_DNA"/>
</dbReference>
<dbReference type="Pfam" id="PF00067">
    <property type="entry name" value="p450"/>
    <property type="match status" value="1"/>
</dbReference>
<dbReference type="PRINTS" id="PR00385">
    <property type="entry name" value="P450"/>
</dbReference>
<sequence>MFNWCVRVNIIKIIHEFNECYILSAMMEWYQLITLLVVIVIYHIWTRRSLPPGPWGLPVIGYLPWLDPKAPYQTLSRLADKYGPIYGLWMGSVYTVVVTDVKMIKTLFSKDSTTGRAPLYLTHGIMKGYGLICAEGDLWREHRRFIHNCLRQLGGTKTGHRRSKMESLIMKHVNELLMCFSKNAGVSIDPLESLRHSLGSAINSIVFGKSWSKDDEEWIWLQDMQEEGTKQIGIAGPLNFLPFLRFLPRYRQTMDFLLKGKHETHKVYQKIIAQRQQNDFGDANRFVENILEAFLLEKSKKSEKEASLFYNDQQFYHLLADIFGAGLDTTLTTLRWYLLYMAQNPTIQDKIRDEIQDVLQGRPFNLEDIAHLPLFEASICESQRIRSVVPVGIPHGAIDDLVVDRYRVPKGTMIVPLQWAIHMDEKMWPNPEKFDPWRFIDEEGRVAKPENFIPFQLGKRMCVGDELARMLLFSFGANIVQHFSFVLEDKNTDFIGDCGITLTPKSHKIIFTKTNIVVKSNVVSE</sequence>
<feature type="transmembrane region" description="Helical" evidence="8">
    <location>
        <begin position="21"/>
        <end position="45"/>
    </location>
</feature>
<keyword evidence="8" id="KW-1133">Transmembrane helix</keyword>
<dbReference type="InterPro" id="IPR001128">
    <property type="entry name" value="Cyt_P450"/>
</dbReference>
<evidence type="ECO:0000313" key="9">
    <source>
        <dbReference type="EMBL" id="CAH1118929.1"/>
    </source>
</evidence>
<dbReference type="InterPro" id="IPR036396">
    <property type="entry name" value="Cyt_P450_sf"/>
</dbReference>
<keyword evidence="5 7" id="KW-0408">Iron</keyword>
<evidence type="ECO:0008006" key="11">
    <source>
        <dbReference type="Google" id="ProtNLM"/>
    </source>
</evidence>
<keyword evidence="8" id="KW-0812">Transmembrane</keyword>
<dbReference type="GO" id="GO:0020037">
    <property type="term" value="F:heme binding"/>
    <property type="evidence" value="ECO:0007669"/>
    <property type="project" value="InterPro"/>
</dbReference>
<feature type="binding site" description="axial binding residue" evidence="7">
    <location>
        <position position="462"/>
    </location>
    <ligand>
        <name>heme</name>
        <dbReference type="ChEBI" id="CHEBI:30413"/>
    </ligand>
    <ligandPart>
        <name>Fe</name>
        <dbReference type="ChEBI" id="CHEBI:18248"/>
    </ligandPart>
</feature>
<dbReference type="SUPFAM" id="SSF48264">
    <property type="entry name" value="Cytochrome P450"/>
    <property type="match status" value="1"/>
</dbReference>
<evidence type="ECO:0000256" key="6">
    <source>
        <dbReference type="ARBA" id="ARBA00023033"/>
    </source>
</evidence>